<organism evidence="2 3">
    <name type="scientific">Spongiactinospora gelatinilytica</name>
    <dbReference type="NCBI Taxonomy" id="2666298"/>
    <lineage>
        <taxon>Bacteria</taxon>
        <taxon>Bacillati</taxon>
        <taxon>Actinomycetota</taxon>
        <taxon>Actinomycetes</taxon>
        <taxon>Streptosporangiales</taxon>
        <taxon>Streptosporangiaceae</taxon>
        <taxon>Spongiactinospora</taxon>
    </lineage>
</organism>
<feature type="compositionally biased region" description="Basic and acidic residues" evidence="1">
    <location>
        <begin position="1"/>
        <end position="16"/>
    </location>
</feature>
<reference evidence="2 3" key="1">
    <citation type="submission" date="2018-01" db="EMBL/GenBank/DDBJ databases">
        <title>Draft genome sequence of Sphaerisporangium sp. 7K107.</title>
        <authorList>
            <person name="Sahin N."/>
            <person name="Saygin H."/>
            <person name="Ay H."/>
        </authorList>
    </citation>
    <scope>NUCLEOTIDE SEQUENCE [LARGE SCALE GENOMIC DNA]</scope>
    <source>
        <strain evidence="2 3">7K107</strain>
    </source>
</reference>
<evidence type="ECO:0000256" key="1">
    <source>
        <dbReference type="SAM" id="MobiDB-lite"/>
    </source>
</evidence>
<proteinExistence type="predicted"/>
<dbReference type="EMBL" id="POUA01000788">
    <property type="protein sequence ID" value="PZG15256.1"/>
    <property type="molecule type" value="Genomic_DNA"/>
</dbReference>
<dbReference type="Proteomes" id="UP000248544">
    <property type="component" value="Unassembled WGS sequence"/>
</dbReference>
<dbReference type="AlphaFoldDB" id="A0A2W2DTJ8"/>
<protein>
    <recommendedName>
        <fullName evidence="4">DUF5709 domain-containing protein</fullName>
    </recommendedName>
</protein>
<feature type="compositionally biased region" description="Basic and acidic residues" evidence="1">
    <location>
        <begin position="43"/>
        <end position="70"/>
    </location>
</feature>
<comment type="caution">
    <text evidence="2">The sequence shown here is derived from an EMBL/GenBank/DDBJ whole genome shotgun (WGS) entry which is preliminary data.</text>
</comment>
<feature type="region of interest" description="Disordered" evidence="1">
    <location>
        <begin position="1"/>
        <end position="80"/>
    </location>
</feature>
<evidence type="ECO:0000313" key="2">
    <source>
        <dbReference type="EMBL" id="PZG15256.1"/>
    </source>
</evidence>
<accession>A0A2W2DTJ8</accession>
<gene>
    <name evidence="2" type="ORF">C1I98_39355</name>
</gene>
<evidence type="ECO:0000313" key="3">
    <source>
        <dbReference type="Proteomes" id="UP000248544"/>
    </source>
</evidence>
<feature type="non-terminal residue" evidence="2">
    <location>
        <position position="80"/>
    </location>
</feature>
<keyword evidence="3" id="KW-1185">Reference proteome</keyword>
<name>A0A2W2DTJ8_9ACTN</name>
<evidence type="ECO:0008006" key="4">
    <source>
        <dbReference type="Google" id="ProtNLM"/>
    </source>
</evidence>
<sequence>MSKNIPEPDPRSRAEDEGIPDLQDGTPAARRAVDPQEAPLPGDRPEAVDDFGTTREEQRAGESLDGRLDREDPEQQAVFG</sequence>